<dbReference type="GO" id="GO:0008270">
    <property type="term" value="F:zinc ion binding"/>
    <property type="evidence" value="ECO:0007669"/>
    <property type="project" value="TreeGrafter"/>
</dbReference>
<feature type="domain" description="ERAP1-like C-terminal" evidence="3">
    <location>
        <begin position="599"/>
        <end position="761"/>
    </location>
</feature>
<dbReference type="Gene3D" id="2.60.40.1910">
    <property type="match status" value="1"/>
</dbReference>
<dbReference type="Pfam" id="PF17900">
    <property type="entry name" value="Peptidase_M1_N"/>
    <property type="match status" value="1"/>
</dbReference>
<dbReference type="GO" id="GO:0016020">
    <property type="term" value="C:membrane"/>
    <property type="evidence" value="ECO:0007669"/>
    <property type="project" value="TreeGrafter"/>
</dbReference>
<dbReference type="GO" id="GO:0070006">
    <property type="term" value="F:metalloaminopeptidase activity"/>
    <property type="evidence" value="ECO:0007669"/>
    <property type="project" value="TreeGrafter"/>
</dbReference>
<dbReference type="Pfam" id="PF11838">
    <property type="entry name" value="ERAP1_C"/>
    <property type="match status" value="1"/>
</dbReference>
<evidence type="ECO:0008006" key="7">
    <source>
        <dbReference type="Google" id="ProtNLM"/>
    </source>
</evidence>
<keyword evidence="2" id="KW-0812">Transmembrane</keyword>
<comment type="similarity">
    <text evidence="1">Belongs to the peptidase M1 family.</text>
</comment>
<name>A0AAE1D3T8_9GAST</name>
<keyword evidence="2" id="KW-0472">Membrane</keyword>
<dbReference type="InterPro" id="IPR024571">
    <property type="entry name" value="ERAP1-like_C_dom"/>
</dbReference>
<protein>
    <recommendedName>
        <fullName evidence="7">Aminopeptidase</fullName>
    </recommendedName>
</protein>
<comment type="caution">
    <text evidence="5">The sequence shown here is derived from an EMBL/GenBank/DDBJ whole genome shotgun (WGS) entry which is preliminary data.</text>
</comment>
<dbReference type="InterPro" id="IPR050344">
    <property type="entry name" value="Peptidase_M1_aminopeptidases"/>
</dbReference>
<dbReference type="Gene3D" id="2.60.40.1730">
    <property type="entry name" value="tricorn interacting facor f3 domain"/>
    <property type="match status" value="1"/>
</dbReference>
<dbReference type="Gene3D" id="1.25.50.20">
    <property type="match status" value="2"/>
</dbReference>
<evidence type="ECO:0000256" key="2">
    <source>
        <dbReference type="SAM" id="Phobius"/>
    </source>
</evidence>
<evidence type="ECO:0000259" key="3">
    <source>
        <dbReference type="Pfam" id="PF11838"/>
    </source>
</evidence>
<dbReference type="Proteomes" id="UP001283361">
    <property type="component" value="Unassembled WGS sequence"/>
</dbReference>
<evidence type="ECO:0000256" key="1">
    <source>
        <dbReference type="ARBA" id="ARBA00010136"/>
    </source>
</evidence>
<dbReference type="PANTHER" id="PTHR11533:SF299">
    <property type="entry name" value="AMINOPEPTIDASE"/>
    <property type="match status" value="1"/>
</dbReference>
<evidence type="ECO:0000259" key="4">
    <source>
        <dbReference type="Pfam" id="PF17900"/>
    </source>
</evidence>
<dbReference type="GO" id="GO:0006508">
    <property type="term" value="P:proteolysis"/>
    <property type="evidence" value="ECO:0007669"/>
    <property type="project" value="TreeGrafter"/>
</dbReference>
<dbReference type="GO" id="GO:0042277">
    <property type="term" value="F:peptide binding"/>
    <property type="evidence" value="ECO:0007669"/>
    <property type="project" value="TreeGrafter"/>
</dbReference>
<dbReference type="InterPro" id="IPR042097">
    <property type="entry name" value="Aminopeptidase_N-like_N_sf"/>
</dbReference>
<dbReference type="GO" id="GO:0005615">
    <property type="term" value="C:extracellular space"/>
    <property type="evidence" value="ECO:0007669"/>
    <property type="project" value="TreeGrafter"/>
</dbReference>
<feature type="domain" description="Aminopeptidase N-like N-terminal" evidence="4">
    <location>
        <begin position="61"/>
        <end position="265"/>
    </location>
</feature>
<dbReference type="EMBL" id="JAWDGP010005524">
    <property type="protein sequence ID" value="KAK3756344.1"/>
    <property type="molecule type" value="Genomic_DNA"/>
</dbReference>
<keyword evidence="2" id="KW-1133">Transmembrane helix</keyword>
<gene>
    <name evidence="5" type="ORF">RRG08_038835</name>
</gene>
<dbReference type="InterPro" id="IPR045357">
    <property type="entry name" value="Aminopeptidase_N-like_N"/>
</dbReference>
<organism evidence="5 6">
    <name type="scientific">Elysia crispata</name>
    <name type="common">lettuce slug</name>
    <dbReference type="NCBI Taxonomy" id="231223"/>
    <lineage>
        <taxon>Eukaryota</taxon>
        <taxon>Metazoa</taxon>
        <taxon>Spiralia</taxon>
        <taxon>Lophotrochozoa</taxon>
        <taxon>Mollusca</taxon>
        <taxon>Gastropoda</taxon>
        <taxon>Heterobranchia</taxon>
        <taxon>Euthyneura</taxon>
        <taxon>Panpulmonata</taxon>
        <taxon>Sacoglossa</taxon>
        <taxon>Placobranchoidea</taxon>
        <taxon>Plakobranchidae</taxon>
        <taxon>Elysia</taxon>
    </lineage>
</organism>
<dbReference type="SUPFAM" id="SSF55486">
    <property type="entry name" value="Metalloproteases ('zincins'), catalytic domain"/>
    <property type="match status" value="1"/>
</dbReference>
<feature type="transmembrane region" description="Helical" evidence="2">
    <location>
        <begin position="18"/>
        <end position="38"/>
    </location>
</feature>
<evidence type="ECO:0000313" key="5">
    <source>
        <dbReference type="EMBL" id="KAK3756344.1"/>
    </source>
</evidence>
<evidence type="ECO:0000313" key="6">
    <source>
        <dbReference type="Proteomes" id="UP001283361"/>
    </source>
</evidence>
<dbReference type="PANTHER" id="PTHR11533">
    <property type="entry name" value="PROTEASE M1 ZINC METALLOPROTEASE"/>
    <property type="match status" value="1"/>
</dbReference>
<dbReference type="GO" id="GO:0043171">
    <property type="term" value="P:peptide catabolic process"/>
    <property type="evidence" value="ECO:0007669"/>
    <property type="project" value="TreeGrafter"/>
</dbReference>
<dbReference type="GO" id="GO:0005737">
    <property type="term" value="C:cytoplasm"/>
    <property type="evidence" value="ECO:0007669"/>
    <property type="project" value="TreeGrafter"/>
</dbReference>
<reference evidence="5" key="1">
    <citation type="journal article" date="2023" name="G3 (Bethesda)">
        <title>A reference genome for the long-term kleptoplast-retaining sea slug Elysia crispata morphotype clarki.</title>
        <authorList>
            <person name="Eastman K.E."/>
            <person name="Pendleton A.L."/>
            <person name="Shaikh M.A."/>
            <person name="Suttiyut T."/>
            <person name="Ogas R."/>
            <person name="Tomko P."/>
            <person name="Gavelis G."/>
            <person name="Widhalm J.R."/>
            <person name="Wisecaver J.H."/>
        </authorList>
    </citation>
    <scope>NUCLEOTIDE SEQUENCE</scope>
    <source>
        <strain evidence="5">ECLA1</strain>
    </source>
</reference>
<dbReference type="AlphaFoldDB" id="A0AAE1D3T8"/>
<dbReference type="SUPFAM" id="SSF63737">
    <property type="entry name" value="Leukotriene A4 hydrolase N-terminal domain"/>
    <property type="match status" value="1"/>
</dbReference>
<sequence>MGAGGHQYTRCGKKTETMAVITVSFYVEISVIVVFIPLRPPGITDLPLKDLPQNLPRDLMPIKYDITLHPNLTSSTFKGSIEMHLRVINPTDMVIFHAKNLAVTISDTAVTSYRDTPTRDVGLSLPEAVGRELSDPFTVAGYNQSIGPELVYIKLSRKLPLGCVALVKLRYSGVINERAKGLFKVRYNAGDASRTVLLSRMYNGSARQVFPCLDEPNLQAQVLMKIVRERHLVSLSNTALERSEPSHSQCENCYTDVFALTPPLSMNFVAVSVGNFHQTRYTMDSHLVSDKHSISLTELQINTPMDSSAAVGYNVSDIITSVRASVSEMTNLFGVPFPLKKIDVVLLDAPDLPRSYGWGLIFMRPSSNVKQLDKEDIAQQVPMKSFGEASLWEGMKQLYPVPRPEFRTSSWWYNIYQKVFEEEDTEMALPLSDFYTAPKHRVKEIKNKAMALIAMLQLFFGEEKFLEAIQQLDSGGSVGNEEFVDTLTEVTGFHAVPLKDAVFSWIETAGYPLVTVTRSRSSVHLSQTRYLKPTTARYFQCANNKMHVFAMNRIRTQKESSWFIPVTYTTATEPGNTSTIWIDPRHPRSATFDLPHQVWIKANLNRSSLFVVNYDRNSWLLLATALFYNHTLFSTNDRRSLLDDAMTMARSGRLDYRMVGDIHKFLAKEKNDLVWQTFFNQMNFIVRRMDTEEEYRLVVAYCYRLLIYKTGHINRDRLELNNAASLRSDAEKLDSAIRIQDTVALRKIAKSEHPEVRWRLLVSCLLQQGPAPCHKSVIRNVGSNMVGSLITWQFTRTNWNTLTARYRLNSPVFAGLFRALENLEEFIDYEELERFFCGKRLGASGHVYKKTIYQIRENIYWRAKRMGEVKQLVRESMEYWAIRKESLYPFSL</sequence>
<keyword evidence="6" id="KW-1185">Reference proteome</keyword>
<dbReference type="Gene3D" id="1.10.390.10">
    <property type="entry name" value="Neutral Protease Domain 2"/>
    <property type="match status" value="1"/>
</dbReference>
<proteinExistence type="inferred from homology"/>
<accession>A0AAE1D3T8</accession>
<dbReference type="InterPro" id="IPR027268">
    <property type="entry name" value="Peptidase_M4/M1_CTD_sf"/>
</dbReference>